<proteinExistence type="predicted"/>
<reference evidence="5" key="1">
    <citation type="submission" date="2016-11" db="UniProtKB">
        <authorList>
            <consortium name="WormBaseParasite"/>
        </authorList>
    </citation>
    <scope>IDENTIFICATION</scope>
</reference>
<dbReference type="WBParaSite" id="L893_g11717.t1">
    <property type="protein sequence ID" value="L893_g11717.t1"/>
    <property type="gene ID" value="L893_g11717"/>
</dbReference>
<sequence>MASKRIRDKASKTKSRRTKPRKTIARKPKSKKRQNVENDKLLYVSPLTSRYARGSPLLTMLSETTKTQTWRQLWIWLAEAEKELGLKQVTDEAIEEMKKNRDSIDWQTIRDEERRLKHDVMAHNHSFGKRMATCLYRIAKFAEKHANTVTVGRTHYQTATPVTVGKRAMIWAQDLVMVFEPLREFRDRMRFRGAKGATGTQDSFLTLFDGDKAKVQKLDELVTKKAGFANCFGITGQNYTRLQDFFLLAPLAAFGAAASKTCHDIRMLQAFGELLEPFEEHQIGSSAMPYKKNPMKSERVCSLSRRLRSAVNEALETFASQGFERTLDDSASRRIVIPESFLTTEAILRILQNIFEGLSVQEENVARIVHDELPFLAMEQVLMWLTESGVNRQQAHAKIREVTLNAKERQKTNRVNIHDIIKDPFFDPVRDRVVAIASNPIEFTGLCEEQVHGYLENTLYPTIDAYLDKNAGTVSLDV</sequence>
<accession>A0A1I7Y1A3</accession>
<dbReference type="Gene3D" id="1.10.40.30">
    <property type="entry name" value="Fumarase/aspartase (C-terminal domain)"/>
    <property type="match status" value="1"/>
</dbReference>
<dbReference type="InterPro" id="IPR000362">
    <property type="entry name" value="Fumarate_lyase_fam"/>
</dbReference>
<feature type="domain" description="Adenylosuccinate lyase C-terminal" evidence="3">
    <location>
        <begin position="373"/>
        <end position="455"/>
    </location>
</feature>
<dbReference type="Gene3D" id="1.10.275.60">
    <property type="match status" value="1"/>
</dbReference>
<evidence type="ECO:0000313" key="5">
    <source>
        <dbReference type="WBParaSite" id="L893_g11717.t1"/>
    </source>
</evidence>
<dbReference type="InterPro" id="IPR008948">
    <property type="entry name" value="L-Aspartase-like"/>
</dbReference>
<dbReference type="Pfam" id="PF00206">
    <property type="entry name" value="Lyase_1"/>
    <property type="match status" value="1"/>
</dbReference>
<evidence type="ECO:0000256" key="1">
    <source>
        <dbReference type="ARBA" id="ARBA00023239"/>
    </source>
</evidence>
<dbReference type="PANTHER" id="PTHR43172">
    <property type="entry name" value="ADENYLOSUCCINATE LYASE"/>
    <property type="match status" value="1"/>
</dbReference>
<keyword evidence="1" id="KW-0456">Lyase</keyword>
<dbReference type="PRINTS" id="PR00145">
    <property type="entry name" value="ARGSUCLYASE"/>
</dbReference>
<dbReference type="Gene3D" id="1.20.200.10">
    <property type="entry name" value="Fumarase/aspartase (Central domain)"/>
    <property type="match status" value="1"/>
</dbReference>
<organism evidence="4 5">
    <name type="scientific">Steinernema glaseri</name>
    <dbReference type="NCBI Taxonomy" id="37863"/>
    <lineage>
        <taxon>Eukaryota</taxon>
        <taxon>Metazoa</taxon>
        <taxon>Ecdysozoa</taxon>
        <taxon>Nematoda</taxon>
        <taxon>Chromadorea</taxon>
        <taxon>Rhabditida</taxon>
        <taxon>Tylenchina</taxon>
        <taxon>Panagrolaimomorpha</taxon>
        <taxon>Strongyloidoidea</taxon>
        <taxon>Steinernematidae</taxon>
        <taxon>Steinernema</taxon>
    </lineage>
</organism>
<dbReference type="Gene3D" id="1.10.275.10">
    <property type="entry name" value="Fumarase/aspartase (N-terminal domain)"/>
    <property type="match status" value="1"/>
</dbReference>
<feature type="region of interest" description="Disordered" evidence="2">
    <location>
        <begin position="1"/>
        <end position="37"/>
    </location>
</feature>
<dbReference type="PROSITE" id="PS00163">
    <property type="entry name" value="FUMARATE_LYASES"/>
    <property type="match status" value="1"/>
</dbReference>
<keyword evidence="4" id="KW-1185">Reference proteome</keyword>
<dbReference type="PANTHER" id="PTHR43172:SF1">
    <property type="entry name" value="ADENYLOSUCCINATE LYASE"/>
    <property type="match status" value="1"/>
</dbReference>
<protein>
    <submittedName>
        <fullName evidence="5">ADSL_C domain-containing protein</fullName>
    </submittedName>
</protein>
<dbReference type="SUPFAM" id="SSF48557">
    <property type="entry name" value="L-aspartase-like"/>
    <property type="match status" value="1"/>
</dbReference>
<feature type="compositionally biased region" description="Basic residues" evidence="2">
    <location>
        <begin position="1"/>
        <end position="33"/>
    </location>
</feature>
<dbReference type="InterPro" id="IPR022761">
    <property type="entry name" value="Fumarate_lyase_N"/>
</dbReference>
<dbReference type="InterPro" id="IPR019468">
    <property type="entry name" value="AdenyloSucc_lyase_C"/>
</dbReference>
<name>A0A1I7Y1A3_9BILA</name>
<dbReference type="GO" id="GO:0070626">
    <property type="term" value="F:(S)-2-(5-amino-1-(5-phospho-D-ribosyl)imidazole-4-carboxamido) succinate lyase (fumarate-forming) activity"/>
    <property type="evidence" value="ECO:0007669"/>
    <property type="project" value="TreeGrafter"/>
</dbReference>
<dbReference type="InterPro" id="IPR020557">
    <property type="entry name" value="Fumarate_lyase_CS"/>
</dbReference>
<evidence type="ECO:0000259" key="3">
    <source>
        <dbReference type="SMART" id="SM00998"/>
    </source>
</evidence>
<dbReference type="PRINTS" id="PR00149">
    <property type="entry name" value="FUMRATELYASE"/>
</dbReference>
<evidence type="ECO:0000313" key="4">
    <source>
        <dbReference type="Proteomes" id="UP000095287"/>
    </source>
</evidence>
<dbReference type="SMART" id="SM00998">
    <property type="entry name" value="ADSL_C"/>
    <property type="match status" value="1"/>
</dbReference>
<evidence type="ECO:0000256" key="2">
    <source>
        <dbReference type="SAM" id="MobiDB-lite"/>
    </source>
</evidence>
<dbReference type="GO" id="GO:0044208">
    <property type="term" value="P:'de novo' AMP biosynthetic process"/>
    <property type="evidence" value="ECO:0007669"/>
    <property type="project" value="TreeGrafter"/>
</dbReference>
<dbReference type="AlphaFoldDB" id="A0A1I7Y1A3"/>
<dbReference type="GO" id="GO:0005829">
    <property type="term" value="C:cytosol"/>
    <property type="evidence" value="ECO:0007669"/>
    <property type="project" value="TreeGrafter"/>
</dbReference>
<dbReference type="InterPro" id="IPR024083">
    <property type="entry name" value="Fumarase/histidase_N"/>
</dbReference>
<dbReference type="Proteomes" id="UP000095287">
    <property type="component" value="Unplaced"/>
</dbReference>
<dbReference type="GO" id="GO:0004018">
    <property type="term" value="F:N6-(1,2-dicarboxyethyl)AMP AMP-lyase (fumarate-forming) activity"/>
    <property type="evidence" value="ECO:0007669"/>
    <property type="project" value="TreeGrafter"/>
</dbReference>